<protein>
    <submittedName>
        <fullName evidence="1">Uncharacterized protein</fullName>
    </submittedName>
</protein>
<name>A0A0C3B6T2_PILCF</name>
<organism evidence="1 2">
    <name type="scientific">Piloderma croceum (strain F 1598)</name>
    <dbReference type="NCBI Taxonomy" id="765440"/>
    <lineage>
        <taxon>Eukaryota</taxon>
        <taxon>Fungi</taxon>
        <taxon>Dikarya</taxon>
        <taxon>Basidiomycota</taxon>
        <taxon>Agaricomycotina</taxon>
        <taxon>Agaricomycetes</taxon>
        <taxon>Agaricomycetidae</taxon>
        <taxon>Atheliales</taxon>
        <taxon>Atheliaceae</taxon>
        <taxon>Piloderma</taxon>
    </lineage>
</organism>
<proteinExistence type="predicted"/>
<gene>
    <name evidence="1" type="ORF">PILCRDRAFT_803130</name>
</gene>
<dbReference type="HOGENOM" id="CLU_924742_0_0_1"/>
<dbReference type="AlphaFoldDB" id="A0A0C3B6T2"/>
<accession>A0A0C3B6T2</accession>
<evidence type="ECO:0000313" key="1">
    <source>
        <dbReference type="EMBL" id="KIM73037.1"/>
    </source>
</evidence>
<keyword evidence="2" id="KW-1185">Reference proteome</keyword>
<dbReference type="EMBL" id="KN833095">
    <property type="protein sequence ID" value="KIM73037.1"/>
    <property type="molecule type" value="Genomic_DNA"/>
</dbReference>
<reference evidence="1 2" key="1">
    <citation type="submission" date="2014-04" db="EMBL/GenBank/DDBJ databases">
        <authorList>
            <consortium name="DOE Joint Genome Institute"/>
            <person name="Kuo A."/>
            <person name="Tarkka M."/>
            <person name="Buscot F."/>
            <person name="Kohler A."/>
            <person name="Nagy L.G."/>
            <person name="Floudas D."/>
            <person name="Copeland A."/>
            <person name="Barry K.W."/>
            <person name="Cichocki N."/>
            <person name="Veneault-Fourrey C."/>
            <person name="LaButti K."/>
            <person name="Lindquist E.A."/>
            <person name="Lipzen A."/>
            <person name="Lundell T."/>
            <person name="Morin E."/>
            <person name="Murat C."/>
            <person name="Sun H."/>
            <person name="Tunlid A."/>
            <person name="Henrissat B."/>
            <person name="Grigoriev I.V."/>
            <person name="Hibbett D.S."/>
            <person name="Martin F."/>
            <person name="Nordberg H.P."/>
            <person name="Cantor M.N."/>
            <person name="Hua S.X."/>
        </authorList>
    </citation>
    <scope>NUCLEOTIDE SEQUENCE [LARGE SCALE GENOMIC DNA]</scope>
    <source>
        <strain evidence="1 2">F 1598</strain>
    </source>
</reference>
<evidence type="ECO:0000313" key="2">
    <source>
        <dbReference type="Proteomes" id="UP000054166"/>
    </source>
</evidence>
<sequence>MSPLTAAESSAEAGQREMSITFASLSAMRARKYGERTDWWRVSHVAATEWTSHLVSIKHSSLYMLVDYAMEVVGANSSFVLPMSNHSQVTVLYGESKLQKTISLPASAMIATAKKFGSPEILEHLHLQPGVPTDVLLDNECTDFYPDAADNSRLRNLKTQETMVVWPKAAPGSQMKIKGRRSSKQAYCLGDGQCWSEELVTVEKDNVELWATLQTTMEAVIGLIGLRCNQQNPHLNSVGHQSQQISRYLWPQGLEDRGDIAVHALAPKNLGESILTLPEEQHWEDLISIFGAIFNEELAHS</sequence>
<reference evidence="2" key="2">
    <citation type="submission" date="2015-01" db="EMBL/GenBank/DDBJ databases">
        <title>Evolutionary Origins and Diversification of the Mycorrhizal Mutualists.</title>
        <authorList>
            <consortium name="DOE Joint Genome Institute"/>
            <consortium name="Mycorrhizal Genomics Consortium"/>
            <person name="Kohler A."/>
            <person name="Kuo A."/>
            <person name="Nagy L.G."/>
            <person name="Floudas D."/>
            <person name="Copeland A."/>
            <person name="Barry K.W."/>
            <person name="Cichocki N."/>
            <person name="Veneault-Fourrey C."/>
            <person name="LaButti K."/>
            <person name="Lindquist E.A."/>
            <person name="Lipzen A."/>
            <person name="Lundell T."/>
            <person name="Morin E."/>
            <person name="Murat C."/>
            <person name="Riley R."/>
            <person name="Ohm R."/>
            <person name="Sun H."/>
            <person name="Tunlid A."/>
            <person name="Henrissat B."/>
            <person name="Grigoriev I.V."/>
            <person name="Hibbett D.S."/>
            <person name="Martin F."/>
        </authorList>
    </citation>
    <scope>NUCLEOTIDE SEQUENCE [LARGE SCALE GENOMIC DNA]</scope>
    <source>
        <strain evidence="2">F 1598</strain>
    </source>
</reference>
<dbReference type="Proteomes" id="UP000054166">
    <property type="component" value="Unassembled WGS sequence"/>
</dbReference>
<dbReference type="InParanoid" id="A0A0C3B6T2"/>